<dbReference type="EMBL" id="MCGN01000007">
    <property type="protein sequence ID" value="ORY94816.1"/>
    <property type="molecule type" value="Genomic_DNA"/>
</dbReference>
<organism evidence="2 3">
    <name type="scientific">Syncephalastrum racemosum</name>
    <name type="common">Filamentous fungus</name>
    <dbReference type="NCBI Taxonomy" id="13706"/>
    <lineage>
        <taxon>Eukaryota</taxon>
        <taxon>Fungi</taxon>
        <taxon>Fungi incertae sedis</taxon>
        <taxon>Mucoromycota</taxon>
        <taxon>Mucoromycotina</taxon>
        <taxon>Mucoromycetes</taxon>
        <taxon>Mucorales</taxon>
        <taxon>Syncephalastraceae</taxon>
        <taxon>Syncephalastrum</taxon>
    </lineage>
</organism>
<gene>
    <name evidence="2" type="ORF">BCR43DRAFT_494632</name>
</gene>
<evidence type="ECO:0000313" key="2">
    <source>
        <dbReference type="EMBL" id="ORY94816.1"/>
    </source>
</evidence>
<protein>
    <submittedName>
        <fullName evidence="2">Uncharacterized protein</fullName>
    </submittedName>
</protein>
<accession>A0A1X2H8C9</accession>
<keyword evidence="1" id="KW-0472">Membrane</keyword>
<evidence type="ECO:0000256" key="1">
    <source>
        <dbReference type="SAM" id="Phobius"/>
    </source>
</evidence>
<dbReference type="AlphaFoldDB" id="A0A1X2H8C9"/>
<name>A0A1X2H8C9_SYNRA</name>
<reference evidence="2 3" key="1">
    <citation type="submission" date="2016-07" db="EMBL/GenBank/DDBJ databases">
        <title>Pervasive Adenine N6-methylation of Active Genes in Fungi.</title>
        <authorList>
            <consortium name="DOE Joint Genome Institute"/>
            <person name="Mondo S.J."/>
            <person name="Dannebaum R.O."/>
            <person name="Kuo R.C."/>
            <person name="Labutti K."/>
            <person name="Haridas S."/>
            <person name="Kuo A."/>
            <person name="Salamov A."/>
            <person name="Ahrendt S.R."/>
            <person name="Lipzen A."/>
            <person name="Sullivan W."/>
            <person name="Andreopoulos W.B."/>
            <person name="Clum A."/>
            <person name="Lindquist E."/>
            <person name="Daum C."/>
            <person name="Ramamoorthy G.K."/>
            <person name="Gryganskyi A."/>
            <person name="Culley D."/>
            <person name="Magnuson J.K."/>
            <person name="James T.Y."/>
            <person name="O'Malley M.A."/>
            <person name="Stajich J.E."/>
            <person name="Spatafora J.W."/>
            <person name="Visel A."/>
            <person name="Grigoriev I.V."/>
        </authorList>
    </citation>
    <scope>NUCLEOTIDE SEQUENCE [LARGE SCALE GENOMIC DNA]</scope>
    <source>
        <strain evidence="2 3">NRRL 2496</strain>
    </source>
</reference>
<comment type="caution">
    <text evidence="2">The sequence shown here is derived from an EMBL/GenBank/DDBJ whole genome shotgun (WGS) entry which is preliminary data.</text>
</comment>
<proteinExistence type="predicted"/>
<feature type="transmembrane region" description="Helical" evidence="1">
    <location>
        <begin position="6"/>
        <end position="27"/>
    </location>
</feature>
<keyword evidence="1" id="KW-0812">Transmembrane</keyword>
<dbReference type="Proteomes" id="UP000242180">
    <property type="component" value="Unassembled WGS sequence"/>
</dbReference>
<keyword evidence="1" id="KW-1133">Transmembrane helix</keyword>
<keyword evidence="3" id="KW-1185">Reference proteome</keyword>
<evidence type="ECO:0000313" key="3">
    <source>
        <dbReference type="Proteomes" id="UP000242180"/>
    </source>
</evidence>
<dbReference type="InParanoid" id="A0A1X2H8C9"/>
<sequence length="102" mass="11970">MSSSTTFSLFVFFLADPIGSMCVYVWLVQLEHVRVLPDQDRPKHLFLSLEEKTEDYVLFSFSWHSQDLFGHESSTWDENVLNGSNYFPGSHYTHLLSCTMWR</sequence>